<dbReference type="eggNOG" id="KOG2184">
    <property type="taxonomic scope" value="Eukaryota"/>
</dbReference>
<evidence type="ECO:0000256" key="1">
    <source>
        <dbReference type="SAM" id="MobiDB-lite"/>
    </source>
</evidence>
<organism evidence="3 4">
    <name type="scientific">Nematostella vectensis</name>
    <name type="common">Starlet sea anemone</name>
    <dbReference type="NCBI Taxonomy" id="45351"/>
    <lineage>
        <taxon>Eukaryota</taxon>
        <taxon>Metazoa</taxon>
        <taxon>Cnidaria</taxon>
        <taxon>Anthozoa</taxon>
        <taxon>Hexacorallia</taxon>
        <taxon>Actiniaria</taxon>
        <taxon>Edwardsiidae</taxon>
        <taxon>Nematostella</taxon>
    </lineage>
</organism>
<dbReference type="PANTHER" id="PTHR23329:SF1">
    <property type="entry name" value="TUFTELIN-INTERACTING PROTEIN 11"/>
    <property type="match status" value="1"/>
</dbReference>
<dbReference type="HOGENOM" id="CLU_2148821_0_0_1"/>
<feature type="region of interest" description="Disordered" evidence="1">
    <location>
        <begin position="46"/>
        <end position="112"/>
    </location>
</feature>
<sequence>MADHDEMEDFEITDQDLMHAGLGLGFRHRKSSKRAKEEAIYGLWAEHDSDDEGGYGGGRRKKDYSRPLSFISGGIVQKGKDKKEDGEEENEENQDTRAGNACPITLDTRQLL</sequence>
<dbReference type="GO" id="GO:0000390">
    <property type="term" value="P:spliceosomal complex disassembly"/>
    <property type="evidence" value="ECO:0007669"/>
    <property type="project" value="InterPro"/>
</dbReference>
<dbReference type="EMBL" id="DS469552">
    <property type="protein sequence ID" value="EDO43608.1"/>
    <property type="molecule type" value="Genomic_DNA"/>
</dbReference>
<accession>A7RYB4</accession>
<dbReference type="PANTHER" id="PTHR23329">
    <property type="entry name" value="TUFTELIN-INTERACTING PROTEIN 11-RELATED"/>
    <property type="match status" value="1"/>
</dbReference>
<dbReference type="InterPro" id="IPR022159">
    <property type="entry name" value="STIP/TFIP11_N"/>
</dbReference>
<dbReference type="Pfam" id="PF12457">
    <property type="entry name" value="TIP_N"/>
    <property type="match status" value="1"/>
</dbReference>
<reference evidence="3 4" key="1">
    <citation type="journal article" date="2007" name="Science">
        <title>Sea anemone genome reveals ancestral eumetazoan gene repertoire and genomic organization.</title>
        <authorList>
            <person name="Putnam N.H."/>
            <person name="Srivastava M."/>
            <person name="Hellsten U."/>
            <person name="Dirks B."/>
            <person name="Chapman J."/>
            <person name="Salamov A."/>
            <person name="Terry A."/>
            <person name="Shapiro H."/>
            <person name="Lindquist E."/>
            <person name="Kapitonov V.V."/>
            <person name="Jurka J."/>
            <person name="Genikhovich G."/>
            <person name="Grigoriev I.V."/>
            <person name="Lucas S.M."/>
            <person name="Steele R.E."/>
            <person name="Finnerty J.R."/>
            <person name="Technau U."/>
            <person name="Martindale M.Q."/>
            <person name="Rokhsar D.S."/>
        </authorList>
    </citation>
    <scope>NUCLEOTIDE SEQUENCE [LARGE SCALE GENOMIC DNA]</scope>
    <source>
        <strain evidence="4">CH2 X CH6</strain>
    </source>
</reference>
<protein>
    <recommendedName>
        <fullName evidence="2">Tuftelin interacting protein N-terminal domain-containing protein</fullName>
    </recommendedName>
</protein>
<feature type="domain" description="Tuftelin interacting protein N-terminal" evidence="2">
    <location>
        <begin position="5"/>
        <end position="96"/>
    </location>
</feature>
<dbReference type="STRING" id="45351.A7RYB4"/>
<proteinExistence type="predicted"/>
<dbReference type="AlphaFoldDB" id="A7RYB4"/>
<gene>
    <name evidence="3" type="ORF">NEMVEDRAFT_v1g203941</name>
</gene>
<keyword evidence="4" id="KW-1185">Reference proteome</keyword>
<evidence type="ECO:0000313" key="3">
    <source>
        <dbReference type="EMBL" id="EDO43608.1"/>
    </source>
</evidence>
<dbReference type="Proteomes" id="UP000001593">
    <property type="component" value="Unassembled WGS sequence"/>
</dbReference>
<evidence type="ECO:0000259" key="2">
    <source>
        <dbReference type="Pfam" id="PF12457"/>
    </source>
</evidence>
<dbReference type="InParanoid" id="A7RYB4"/>
<name>A7RYB4_NEMVE</name>
<dbReference type="InterPro" id="IPR045211">
    <property type="entry name" value="TFP11/STIP/Ntr1"/>
</dbReference>
<evidence type="ECO:0000313" key="4">
    <source>
        <dbReference type="Proteomes" id="UP000001593"/>
    </source>
</evidence>